<evidence type="ECO:0000313" key="5">
    <source>
        <dbReference type="Proteomes" id="UP000008952"/>
    </source>
</evidence>
<dbReference type="GO" id="GO:0003842">
    <property type="term" value="F:L-glutamate gamma-semialdehyde dehydrogenase activity"/>
    <property type="evidence" value="ECO:0007669"/>
    <property type="project" value="TreeGrafter"/>
</dbReference>
<evidence type="ECO:0000259" key="3">
    <source>
        <dbReference type="Pfam" id="PF00171"/>
    </source>
</evidence>
<dbReference type="OrthoDB" id="9812625at2"/>
<dbReference type="eggNOG" id="COG4230">
    <property type="taxonomic scope" value="Bacteria"/>
</dbReference>
<dbReference type="STRING" id="1094558.ME5_01959"/>
<dbReference type="AlphaFoldDB" id="J0ZLX9"/>
<dbReference type="InterPro" id="IPR015590">
    <property type="entry name" value="Aldehyde_DH_dom"/>
</dbReference>
<organism evidence="4 5">
    <name type="scientific">Bartonella tamiae Th239</name>
    <dbReference type="NCBI Taxonomy" id="1094558"/>
    <lineage>
        <taxon>Bacteria</taxon>
        <taxon>Pseudomonadati</taxon>
        <taxon>Pseudomonadota</taxon>
        <taxon>Alphaproteobacteria</taxon>
        <taxon>Hyphomicrobiales</taxon>
        <taxon>Bartonellaceae</taxon>
        <taxon>Bartonella</taxon>
    </lineage>
</organism>
<keyword evidence="1" id="KW-0560">Oxidoreductase</keyword>
<keyword evidence="5" id="KW-1185">Reference proteome</keyword>
<evidence type="ECO:0000313" key="4">
    <source>
        <dbReference type="EMBL" id="EJF89408.1"/>
    </source>
</evidence>
<dbReference type="EMBL" id="AIMB01000008">
    <property type="protein sequence ID" value="EJF89408.1"/>
    <property type="molecule type" value="Genomic_DNA"/>
</dbReference>
<dbReference type="SUPFAM" id="SSF53720">
    <property type="entry name" value="ALDH-like"/>
    <property type="match status" value="1"/>
</dbReference>
<protein>
    <submittedName>
        <fullName evidence="4">PutA protein</fullName>
    </submittedName>
</protein>
<name>J0ZLX9_9HYPH</name>
<proteinExistence type="predicted"/>
<feature type="domain" description="Aldehyde dehydrogenase" evidence="3">
    <location>
        <begin position="6"/>
        <end position="68"/>
    </location>
</feature>
<dbReference type="InterPro" id="IPR050485">
    <property type="entry name" value="Proline_metab_enzyme"/>
</dbReference>
<keyword evidence="2" id="KW-0520">NAD</keyword>
<evidence type="ECO:0000256" key="1">
    <source>
        <dbReference type="ARBA" id="ARBA00023002"/>
    </source>
</evidence>
<dbReference type="PATRIC" id="fig|1094558.3.peg.2108"/>
<dbReference type="InterPro" id="IPR016163">
    <property type="entry name" value="Ald_DH_C"/>
</dbReference>
<sequence>MHVLRFKLDEMAHIIDGIHATGYGLTFSLHTRIDETIDQVLHQIRVGNIYINRNVVGAVVGLQPFGGRVPFKNRTQSGRFLLFKSSG</sequence>
<dbReference type="InterPro" id="IPR016161">
    <property type="entry name" value="Ald_DH/histidinol_DH"/>
</dbReference>
<comment type="caution">
    <text evidence="4">The sequence shown here is derived from an EMBL/GenBank/DDBJ whole genome shotgun (WGS) entry which is preliminary data.</text>
</comment>
<accession>J0ZLX9</accession>
<dbReference type="GO" id="GO:0009898">
    <property type="term" value="C:cytoplasmic side of plasma membrane"/>
    <property type="evidence" value="ECO:0007669"/>
    <property type="project" value="TreeGrafter"/>
</dbReference>
<dbReference type="Gene3D" id="3.40.309.10">
    <property type="entry name" value="Aldehyde Dehydrogenase, Chain A, domain 2"/>
    <property type="match status" value="1"/>
</dbReference>
<dbReference type="Pfam" id="PF00171">
    <property type="entry name" value="Aldedh"/>
    <property type="match status" value="1"/>
</dbReference>
<dbReference type="HOGENOM" id="CLU_2477049_0_0_5"/>
<dbReference type="RefSeq" id="WP_008040721.1">
    <property type="nucleotide sequence ID" value="NZ_JH725147.1"/>
</dbReference>
<dbReference type="PANTHER" id="PTHR42862:SF1">
    <property type="entry name" value="DELTA-1-PYRROLINE-5-CARBOXYLATE DEHYDROGENASE 2, ISOFORM A-RELATED"/>
    <property type="match status" value="1"/>
</dbReference>
<gene>
    <name evidence="4" type="ORF">ME5_01959</name>
</gene>
<evidence type="ECO:0000256" key="2">
    <source>
        <dbReference type="ARBA" id="ARBA00023027"/>
    </source>
</evidence>
<reference evidence="4 5" key="1">
    <citation type="submission" date="2012-03" db="EMBL/GenBank/DDBJ databases">
        <title>The Genome Sequence of Bartonella tamiae Th239.</title>
        <authorList>
            <consortium name="The Broad Institute Genome Sequencing Platform"/>
            <consortium name="The Broad Institute Genome Sequencing Center for Infectious Disease"/>
            <person name="Feldgarden M."/>
            <person name="Kirby J."/>
            <person name="Kosoy M."/>
            <person name="Birtles R."/>
            <person name="Probert W.S."/>
            <person name="Chiaraviglio L."/>
            <person name="Young S.K."/>
            <person name="Zeng Q."/>
            <person name="Gargeya S."/>
            <person name="Fitzgerald M."/>
            <person name="Haas B."/>
            <person name="Abouelleil A."/>
            <person name="Alvarado L."/>
            <person name="Arachchi H.M."/>
            <person name="Berlin A."/>
            <person name="Chapman S.B."/>
            <person name="Gearin G."/>
            <person name="Goldberg J."/>
            <person name="Griggs A."/>
            <person name="Gujja S."/>
            <person name="Hansen M."/>
            <person name="Heiman D."/>
            <person name="Howarth C."/>
            <person name="Larimer J."/>
            <person name="Lui A."/>
            <person name="MacDonald P.J.P."/>
            <person name="McCowen C."/>
            <person name="Montmayeur A."/>
            <person name="Murphy C."/>
            <person name="Neiman D."/>
            <person name="Pearson M."/>
            <person name="Priest M."/>
            <person name="Roberts A."/>
            <person name="Saif S."/>
            <person name="Shea T."/>
            <person name="Sisk P."/>
            <person name="Stolte C."/>
            <person name="Sykes S."/>
            <person name="Wortman J."/>
            <person name="Nusbaum C."/>
            <person name="Birren B."/>
        </authorList>
    </citation>
    <scope>NUCLEOTIDE SEQUENCE [LARGE SCALE GENOMIC DNA]</scope>
    <source>
        <strain evidence="4 5">Th239</strain>
    </source>
</reference>
<dbReference type="Proteomes" id="UP000008952">
    <property type="component" value="Unassembled WGS sequence"/>
</dbReference>
<dbReference type="PANTHER" id="PTHR42862">
    <property type="entry name" value="DELTA-1-PYRROLINE-5-CARBOXYLATE DEHYDROGENASE 1, ISOFORM A-RELATED"/>
    <property type="match status" value="1"/>
</dbReference>
<dbReference type="GO" id="GO:0010133">
    <property type="term" value="P:L-proline catabolic process to L-glutamate"/>
    <property type="evidence" value="ECO:0007669"/>
    <property type="project" value="TreeGrafter"/>
</dbReference>